<protein>
    <submittedName>
        <fullName evidence="3">ExeM/NucH family extracellular endonuclease</fullName>
    </submittedName>
</protein>
<dbReference type="Gene3D" id="3.60.10.10">
    <property type="entry name" value="Endonuclease/exonuclease/phosphatase"/>
    <property type="match status" value="1"/>
</dbReference>
<dbReference type="Gene3D" id="2.150.10.10">
    <property type="entry name" value="Serralysin-like metalloprotease, C-terminal"/>
    <property type="match status" value="1"/>
</dbReference>
<evidence type="ECO:0000313" key="4">
    <source>
        <dbReference type="Proteomes" id="UP000292120"/>
    </source>
</evidence>
<dbReference type="CDD" id="cd10283">
    <property type="entry name" value="MnuA_DNase1-like"/>
    <property type="match status" value="1"/>
</dbReference>
<reference evidence="3 4" key="1">
    <citation type="submission" date="2019-02" db="EMBL/GenBank/DDBJ databases">
        <title>Aquabacterium sp. strain KMB7.</title>
        <authorList>
            <person name="Chen W.-M."/>
        </authorList>
    </citation>
    <scope>NUCLEOTIDE SEQUENCE [LARGE SCALE GENOMIC DNA]</scope>
    <source>
        <strain evidence="3 4">KMB7</strain>
    </source>
</reference>
<evidence type="ECO:0000259" key="2">
    <source>
        <dbReference type="Pfam" id="PF03372"/>
    </source>
</evidence>
<dbReference type="InterPro" id="IPR011049">
    <property type="entry name" value="Serralysin-like_metalloprot_C"/>
</dbReference>
<feature type="chain" id="PRO_5020419703" evidence="1">
    <location>
        <begin position="34"/>
        <end position="753"/>
    </location>
</feature>
<keyword evidence="3" id="KW-0255">Endonuclease</keyword>
<sequence>MPNHRERTERFLQLTLTLAVPCALALCWHKAHAQTPPAGSLTPIHQIQGPGSTSPLVGQTVTTEGVVTRLNNNGFYLQALVGDGDEATSDGMFVFTSTAPSVSPGQWLRLSGRVTEFNTGAASNALTLAHTVTQLTSPTGVTVLGSGYSIAPTPISLPLTGGLERVEGMLVTLAGPLTINQNYFQARYGQLTLSAGGRLETPTNRHRPGTPEAVSMAQQNAARRIVLDDGSTAQNVNPTPYTGPQGIARAGDLLGAITGVIDYGLATASNTGLADYRIIPTVPVTHVSGNPRPTLAPAVGGNVKVGSMNVLNYFTTFTNGQTADGKTGQGCTLGTSTSASNCRGANNLTEFQRQQAKIVAALSTLDADAVGLMEIQNNGNTAVQTLVNALNAQVGAGTYASIALPAQGTGTDAIRLAIIYKPARLSPKGAPLSDTHAINNRPTLGQAFTTPNGMGFSLVVNHLKSKGCSGASGLDADQGDGQGCFNDTRVQQAQQLRNFVAQLQQQSGSPDVLLVGDFNAYAQEDPIHTLTSNGLVDLVGRFNSFGYSYVFDGAAGRLDHALATATLASKVSGTREWHINADEGLAHDYNLEFKQPACATCAPDPYQPHMYKSSDHDPVLVGLNLYPSVLTASGTIFSGTAQDDLITVGAGRRTLQGGAGADQFVFTSAYSGGATIADFRPGTDLLNLTAVLRAMGVQSDTPWATGHLQCRASGASDALVLADPDAQGPAAARALILLQGVPCAQLDNRSFVR</sequence>
<dbReference type="OrthoDB" id="9800417at2"/>
<keyword evidence="1" id="KW-0732">Signal</keyword>
<keyword evidence="4" id="KW-1185">Reference proteome</keyword>
<dbReference type="SUPFAM" id="SSF56219">
    <property type="entry name" value="DNase I-like"/>
    <property type="match status" value="1"/>
</dbReference>
<dbReference type="AlphaFoldDB" id="A0A4Q9GVJ6"/>
<feature type="signal peptide" evidence="1">
    <location>
        <begin position="1"/>
        <end position="33"/>
    </location>
</feature>
<dbReference type="SUPFAM" id="SSF51120">
    <property type="entry name" value="beta-Roll"/>
    <property type="match status" value="1"/>
</dbReference>
<dbReference type="InterPro" id="IPR005135">
    <property type="entry name" value="Endo/exonuclease/phosphatase"/>
</dbReference>
<name>A0A4Q9GVJ6_9BURK</name>
<evidence type="ECO:0000256" key="1">
    <source>
        <dbReference type="SAM" id="SignalP"/>
    </source>
</evidence>
<comment type="caution">
    <text evidence="3">The sequence shown here is derived from an EMBL/GenBank/DDBJ whole genome shotgun (WGS) entry which is preliminary data.</text>
</comment>
<feature type="domain" description="Endonuclease/exonuclease/phosphatase" evidence="2">
    <location>
        <begin position="341"/>
        <end position="616"/>
    </location>
</feature>
<dbReference type="Pfam" id="PF03372">
    <property type="entry name" value="Exo_endo_phos"/>
    <property type="match status" value="1"/>
</dbReference>
<dbReference type="RefSeq" id="WP_130969132.1">
    <property type="nucleotide sequence ID" value="NZ_SIXI01000008.1"/>
</dbReference>
<organism evidence="3 4">
    <name type="scientific">Aquabacterium lacunae</name>
    <dbReference type="NCBI Taxonomy" id="2528630"/>
    <lineage>
        <taxon>Bacteria</taxon>
        <taxon>Pseudomonadati</taxon>
        <taxon>Pseudomonadota</taxon>
        <taxon>Betaproteobacteria</taxon>
        <taxon>Burkholderiales</taxon>
        <taxon>Aquabacterium</taxon>
    </lineage>
</organism>
<dbReference type="PANTHER" id="PTHR42834">
    <property type="entry name" value="ENDONUCLEASE/EXONUCLEASE/PHOSPHATASE FAMILY PROTEIN (AFU_ORTHOLOGUE AFUA_3G09210)"/>
    <property type="match status" value="1"/>
</dbReference>
<keyword evidence="3" id="KW-0378">Hydrolase</keyword>
<evidence type="ECO:0000313" key="3">
    <source>
        <dbReference type="EMBL" id="TBO27862.1"/>
    </source>
</evidence>
<dbReference type="PANTHER" id="PTHR42834:SF1">
    <property type="entry name" value="ENDONUCLEASE_EXONUCLEASE_PHOSPHATASE FAMILY PROTEIN (AFU_ORTHOLOGUE AFUA_3G09210)"/>
    <property type="match status" value="1"/>
</dbReference>
<accession>A0A4Q9GVJ6</accession>
<dbReference type="GO" id="GO:0004519">
    <property type="term" value="F:endonuclease activity"/>
    <property type="evidence" value="ECO:0007669"/>
    <property type="project" value="UniProtKB-KW"/>
</dbReference>
<proteinExistence type="predicted"/>
<dbReference type="InterPro" id="IPR047971">
    <property type="entry name" value="ExeM-like"/>
</dbReference>
<gene>
    <name evidence="3" type="ORF">EYS42_15610</name>
</gene>
<dbReference type="EMBL" id="SIXI01000008">
    <property type="protein sequence ID" value="TBO27862.1"/>
    <property type="molecule type" value="Genomic_DNA"/>
</dbReference>
<dbReference type="CDD" id="cd04486">
    <property type="entry name" value="YhcR_OBF_like"/>
    <property type="match status" value="1"/>
</dbReference>
<dbReference type="Proteomes" id="UP000292120">
    <property type="component" value="Unassembled WGS sequence"/>
</dbReference>
<keyword evidence="3" id="KW-0540">Nuclease</keyword>
<dbReference type="NCBIfam" id="NF033681">
    <property type="entry name" value="ExeM_NucH_DNase"/>
    <property type="match status" value="1"/>
</dbReference>
<dbReference type="InterPro" id="IPR036691">
    <property type="entry name" value="Endo/exonu/phosph_ase_sf"/>
</dbReference>